<reference evidence="3" key="1">
    <citation type="submission" date="2016-03" db="EMBL/GenBank/DDBJ databases">
        <title>Updated assembly of Pseudogymnoascus destructans, the fungus causing white-nose syndrome of bats.</title>
        <authorList>
            <person name="Palmer J.M."/>
            <person name="Drees K.P."/>
            <person name="Foster J.T."/>
            <person name="Lindner D.L."/>
        </authorList>
    </citation>
    <scope>NUCLEOTIDE SEQUENCE [LARGE SCALE GENOMIC DNA]</scope>
    <source>
        <strain evidence="3">20631-21</strain>
    </source>
</reference>
<accession>A0A177A8B3</accession>
<feature type="region of interest" description="Disordered" evidence="1">
    <location>
        <begin position="1"/>
        <end position="33"/>
    </location>
</feature>
<dbReference type="PANTHER" id="PTHR43014">
    <property type="entry name" value="MERCURIC REDUCTASE"/>
    <property type="match status" value="1"/>
</dbReference>
<name>A0A177A8B3_9PEZI</name>
<organism evidence="3">
    <name type="scientific">Pseudogymnoascus destructans</name>
    <dbReference type="NCBI Taxonomy" id="655981"/>
    <lineage>
        <taxon>Eukaryota</taxon>
        <taxon>Fungi</taxon>
        <taxon>Dikarya</taxon>
        <taxon>Ascomycota</taxon>
        <taxon>Pezizomycotina</taxon>
        <taxon>Leotiomycetes</taxon>
        <taxon>Thelebolales</taxon>
        <taxon>Thelebolaceae</taxon>
        <taxon>Pseudogymnoascus</taxon>
    </lineage>
</organism>
<dbReference type="InterPro" id="IPR004099">
    <property type="entry name" value="Pyr_nucl-diS_OxRdtase_dimer"/>
</dbReference>
<dbReference type="RefSeq" id="XP_024323693.1">
    <property type="nucleotide sequence ID" value="XM_024470096.1"/>
</dbReference>
<dbReference type="Proteomes" id="UP000077154">
    <property type="component" value="Unassembled WGS sequence"/>
</dbReference>
<sequence length="155" mass="16437">MESHEPGAREASGSHARGLQSRETRKICRSGDHLRSPEMGYAAGDCVADSPQFVYTAAAEGKLAALNALRTINNREPEKIDYSVVPWVVFTTPAVAGVGVSLIDARAKGIDAEASSSPLNLLPGALVQQSTQGFVTLVRDKSDDRIVGAFVLAEE</sequence>
<dbReference type="Pfam" id="PF02852">
    <property type="entry name" value="Pyr_redox_dim"/>
    <property type="match status" value="1"/>
</dbReference>
<dbReference type="GeneID" id="36289557"/>
<proteinExistence type="predicted"/>
<dbReference type="InterPro" id="IPR036188">
    <property type="entry name" value="FAD/NAD-bd_sf"/>
</dbReference>
<dbReference type="InterPro" id="IPR016156">
    <property type="entry name" value="FAD/NAD-linked_Rdtase_dimer_sf"/>
</dbReference>
<dbReference type="SUPFAM" id="SSF55424">
    <property type="entry name" value="FAD/NAD-linked reductases, dimerisation (C-terminal) domain"/>
    <property type="match status" value="1"/>
</dbReference>
<dbReference type="EMBL" id="KV441397">
    <property type="protein sequence ID" value="OAF58408.1"/>
    <property type="molecule type" value="Genomic_DNA"/>
</dbReference>
<evidence type="ECO:0000259" key="2">
    <source>
        <dbReference type="Pfam" id="PF02852"/>
    </source>
</evidence>
<evidence type="ECO:0000313" key="3">
    <source>
        <dbReference type="EMBL" id="OAF58408.1"/>
    </source>
</evidence>
<dbReference type="Gene3D" id="3.50.50.60">
    <property type="entry name" value="FAD/NAD(P)-binding domain"/>
    <property type="match status" value="1"/>
</dbReference>
<protein>
    <recommendedName>
        <fullName evidence="2">Pyridine nucleotide-disulphide oxidoreductase dimerisation domain-containing protein</fullName>
    </recommendedName>
</protein>
<dbReference type="Gene3D" id="3.30.390.30">
    <property type="match status" value="1"/>
</dbReference>
<evidence type="ECO:0000256" key="1">
    <source>
        <dbReference type="SAM" id="MobiDB-lite"/>
    </source>
</evidence>
<feature type="compositionally biased region" description="Basic and acidic residues" evidence="1">
    <location>
        <begin position="20"/>
        <end position="33"/>
    </location>
</feature>
<dbReference type="OrthoDB" id="361797at2759"/>
<dbReference type="PRINTS" id="PR00411">
    <property type="entry name" value="PNDRDTASEI"/>
</dbReference>
<feature type="domain" description="Pyridine nucleotide-disulphide oxidoreductase dimerisation" evidence="2">
    <location>
        <begin position="85"/>
        <end position="154"/>
    </location>
</feature>
<gene>
    <name evidence="3" type="ORF">VC83_06498</name>
</gene>
<dbReference type="AlphaFoldDB" id="A0A177A8B3"/>